<dbReference type="AlphaFoldDB" id="A0A9P9JGL8"/>
<reference evidence="2" key="1">
    <citation type="journal article" date="2021" name="Nat. Commun.">
        <title>Genetic determinants of endophytism in the Arabidopsis root mycobiome.</title>
        <authorList>
            <person name="Mesny F."/>
            <person name="Miyauchi S."/>
            <person name="Thiergart T."/>
            <person name="Pickel B."/>
            <person name="Atanasova L."/>
            <person name="Karlsson M."/>
            <person name="Huettel B."/>
            <person name="Barry K.W."/>
            <person name="Haridas S."/>
            <person name="Chen C."/>
            <person name="Bauer D."/>
            <person name="Andreopoulos W."/>
            <person name="Pangilinan J."/>
            <person name="LaButti K."/>
            <person name="Riley R."/>
            <person name="Lipzen A."/>
            <person name="Clum A."/>
            <person name="Drula E."/>
            <person name="Henrissat B."/>
            <person name="Kohler A."/>
            <person name="Grigoriev I.V."/>
            <person name="Martin F.M."/>
            <person name="Hacquard S."/>
        </authorList>
    </citation>
    <scope>NUCLEOTIDE SEQUENCE</scope>
    <source>
        <strain evidence="2">MPI-CAGE-AT-0147</strain>
    </source>
</reference>
<comment type="caution">
    <text evidence="2">The sequence shown here is derived from an EMBL/GenBank/DDBJ whole genome shotgun (WGS) entry which is preliminary data.</text>
</comment>
<feature type="signal peptide" evidence="1">
    <location>
        <begin position="1"/>
        <end position="21"/>
    </location>
</feature>
<evidence type="ECO:0008006" key="4">
    <source>
        <dbReference type="Google" id="ProtNLM"/>
    </source>
</evidence>
<accession>A0A9P9JGL8</accession>
<proteinExistence type="predicted"/>
<dbReference type="OrthoDB" id="10300631at2759"/>
<evidence type="ECO:0000313" key="2">
    <source>
        <dbReference type="EMBL" id="KAH7160706.1"/>
    </source>
</evidence>
<keyword evidence="1" id="KW-0732">Signal</keyword>
<evidence type="ECO:0000256" key="1">
    <source>
        <dbReference type="SAM" id="SignalP"/>
    </source>
</evidence>
<feature type="chain" id="PRO_5040397768" description="Secreted protein" evidence="1">
    <location>
        <begin position="22"/>
        <end position="75"/>
    </location>
</feature>
<gene>
    <name evidence="2" type="ORF">EDB81DRAFT_782814</name>
</gene>
<sequence length="75" mass="8428">MQTSGAIRFLFLLFTGHRLSPVHLRANDVNGQKASFEHQFSRIPVHQMHPRCNANIVGTTRHITSSNESNDPSLC</sequence>
<dbReference type="Proteomes" id="UP000738349">
    <property type="component" value="Unassembled WGS sequence"/>
</dbReference>
<name>A0A9P9JGL8_9HYPO</name>
<protein>
    <recommendedName>
        <fullName evidence="4">Secreted protein</fullName>
    </recommendedName>
</protein>
<evidence type="ECO:0000313" key="3">
    <source>
        <dbReference type="Proteomes" id="UP000738349"/>
    </source>
</evidence>
<keyword evidence="3" id="KW-1185">Reference proteome</keyword>
<organism evidence="2 3">
    <name type="scientific">Dactylonectria macrodidyma</name>
    <dbReference type="NCBI Taxonomy" id="307937"/>
    <lineage>
        <taxon>Eukaryota</taxon>
        <taxon>Fungi</taxon>
        <taxon>Dikarya</taxon>
        <taxon>Ascomycota</taxon>
        <taxon>Pezizomycotina</taxon>
        <taxon>Sordariomycetes</taxon>
        <taxon>Hypocreomycetidae</taxon>
        <taxon>Hypocreales</taxon>
        <taxon>Nectriaceae</taxon>
        <taxon>Dactylonectria</taxon>
    </lineage>
</organism>
<dbReference type="EMBL" id="JAGMUV010000004">
    <property type="protein sequence ID" value="KAH7160706.1"/>
    <property type="molecule type" value="Genomic_DNA"/>
</dbReference>